<comment type="caution">
    <text evidence="14">The sequence shown here is derived from an EMBL/GenBank/DDBJ whole genome shotgun (WGS) entry which is preliminary data.</text>
</comment>
<dbReference type="FunFam" id="3.20.20.70:FF:000030">
    <property type="entry name" value="Nicotinate-nucleotide pyrophosphorylase, carboxylating"/>
    <property type="match status" value="1"/>
</dbReference>
<comment type="similarity">
    <text evidence="3">Belongs to the NadC/ModD family.</text>
</comment>
<evidence type="ECO:0000256" key="10">
    <source>
        <dbReference type="ARBA" id="ARBA00047445"/>
    </source>
</evidence>
<evidence type="ECO:0000256" key="3">
    <source>
        <dbReference type="ARBA" id="ARBA00009400"/>
    </source>
</evidence>
<dbReference type="PIRSF" id="PIRSF006250">
    <property type="entry name" value="NadC_ModD"/>
    <property type="match status" value="1"/>
</dbReference>
<dbReference type="Gene3D" id="3.90.1170.20">
    <property type="entry name" value="Quinolinate phosphoribosyl transferase, N-terminal domain"/>
    <property type="match status" value="1"/>
</dbReference>
<evidence type="ECO:0000256" key="2">
    <source>
        <dbReference type="ARBA" id="ARBA00004893"/>
    </source>
</evidence>
<dbReference type="InterPro" id="IPR037128">
    <property type="entry name" value="Quinolinate_PRibosylTase_N_sf"/>
</dbReference>
<name>T1ABE7_9ZZZZ</name>
<accession>T1ABE7</accession>
<comment type="pathway">
    <text evidence="2">Cofactor biosynthesis; NAD(+) biosynthesis; nicotinate D-ribonucleotide from quinolinate: step 1/1.</text>
</comment>
<dbReference type="SUPFAM" id="SSF51690">
    <property type="entry name" value="Nicotinate/Quinolinate PRTase C-terminal domain-like"/>
    <property type="match status" value="1"/>
</dbReference>
<dbReference type="PANTHER" id="PTHR32179">
    <property type="entry name" value="NICOTINATE-NUCLEOTIDE PYROPHOSPHORYLASE [CARBOXYLATING]"/>
    <property type="match status" value="1"/>
</dbReference>
<dbReference type="InterPro" id="IPR036068">
    <property type="entry name" value="Nicotinate_pribotase-like_C"/>
</dbReference>
<dbReference type="CDD" id="cd01572">
    <property type="entry name" value="QPRTase"/>
    <property type="match status" value="1"/>
</dbReference>
<evidence type="ECO:0000259" key="13">
    <source>
        <dbReference type="Pfam" id="PF02749"/>
    </source>
</evidence>
<dbReference type="UniPathway" id="UPA00253">
    <property type="reaction ID" value="UER00331"/>
</dbReference>
<keyword evidence="8 14" id="KW-0808">Transferase</keyword>
<evidence type="ECO:0000256" key="8">
    <source>
        <dbReference type="ARBA" id="ARBA00022679"/>
    </source>
</evidence>
<dbReference type="InterPro" id="IPR013785">
    <property type="entry name" value="Aldolase_TIM"/>
</dbReference>
<evidence type="ECO:0000256" key="4">
    <source>
        <dbReference type="ARBA" id="ARBA00011218"/>
    </source>
</evidence>
<evidence type="ECO:0000256" key="1">
    <source>
        <dbReference type="ARBA" id="ARBA00003237"/>
    </source>
</evidence>
<gene>
    <name evidence="14" type="ORF">B1B_09733</name>
</gene>
<dbReference type="Gene3D" id="3.20.20.70">
    <property type="entry name" value="Aldolase class I"/>
    <property type="match status" value="1"/>
</dbReference>
<dbReference type="InterPro" id="IPR002638">
    <property type="entry name" value="Quinolinate_PRibosylTrfase_C"/>
</dbReference>
<evidence type="ECO:0000256" key="11">
    <source>
        <dbReference type="ARBA" id="ARBA00069173"/>
    </source>
</evidence>
<dbReference type="EC" id="2.4.2.19" evidence="5"/>
<dbReference type="EMBL" id="AUZY01006438">
    <property type="protein sequence ID" value="EQD54362.1"/>
    <property type="molecule type" value="Genomic_DNA"/>
</dbReference>
<feature type="domain" description="Quinolinate phosphoribosyl transferase C-terminal" evidence="12">
    <location>
        <begin position="116"/>
        <end position="278"/>
    </location>
</feature>
<keyword evidence="7 14" id="KW-0328">Glycosyltransferase</keyword>
<dbReference type="SUPFAM" id="SSF54675">
    <property type="entry name" value="Nicotinate/Quinolinate PRTase N-terminal domain-like"/>
    <property type="match status" value="1"/>
</dbReference>
<evidence type="ECO:0000256" key="9">
    <source>
        <dbReference type="ARBA" id="ARBA00033102"/>
    </source>
</evidence>
<protein>
    <recommendedName>
        <fullName evidence="11">Probable nicotinate-nucleotide pyrophosphorylase [carboxylating]</fullName>
        <ecNumber evidence="5">2.4.2.19</ecNumber>
    </recommendedName>
    <alternativeName>
        <fullName evidence="9">Quinolinate phosphoribosyltransferase [decarboxylating]</fullName>
    </alternativeName>
</protein>
<dbReference type="InterPro" id="IPR027277">
    <property type="entry name" value="NadC/ModD"/>
</dbReference>
<dbReference type="AlphaFoldDB" id="T1ABE7"/>
<proteinExistence type="inferred from homology"/>
<dbReference type="InterPro" id="IPR004393">
    <property type="entry name" value="NadC"/>
</dbReference>
<sequence>MAASVIEVPGDLPEVVGRALAEDMGSGDITAQWLIADGQQAAGWVSVREPAVIAGIPWFEASFRSLDPKVRFTWLVREGEYTRADTRLVEIEGSARALLTGERTALNFLQLLSGTATVTRRYVEQVTGTRCRILDTRKTLPGLRSAQKYATRVGGATNHRQGLYDAVLIKENHLACVGDVAEALARALAHAPVCIVIEVENLGQLAQALEAGATRILLDNFSLGDIRVAVAETRGRARLEVSGGMDLAAIRAVAEAGVDFISIGALTKHVQAIDLSMRIRA</sequence>
<evidence type="ECO:0000256" key="7">
    <source>
        <dbReference type="ARBA" id="ARBA00022676"/>
    </source>
</evidence>
<feature type="domain" description="Quinolinate phosphoribosyl transferase N-terminal" evidence="13">
    <location>
        <begin position="28"/>
        <end position="113"/>
    </location>
</feature>
<dbReference type="GO" id="GO:0004514">
    <property type="term" value="F:nicotinate-nucleotide diphosphorylase (carboxylating) activity"/>
    <property type="evidence" value="ECO:0007669"/>
    <property type="project" value="UniProtKB-EC"/>
</dbReference>
<dbReference type="GO" id="GO:0034213">
    <property type="term" value="P:quinolinate catabolic process"/>
    <property type="evidence" value="ECO:0007669"/>
    <property type="project" value="TreeGrafter"/>
</dbReference>
<keyword evidence="6" id="KW-0662">Pyridine nucleotide biosynthesis</keyword>
<organism evidence="14">
    <name type="scientific">mine drainage metagenome</name>
    <dbReference type="NCBI Taxonomy" id="410659"/>
    <lineage>
        <taxon>unclassified sequences</taxon>
        <taxon>metagenomes</taxon>
        <taxon>ecological metagenomes</taxon>
    </lineage>
</organism>
<comment type="subunit">
    <text evidence="4">Hexamer formed by 3 homodimers.</text>
</comment>
<dbReference type="GO" id="GO:0009435">
    <property type="term" value="P:NAD+ biosynthetic process"/>
    <property type="evidence" value="ECO:0007669"/>
    <property type="project" value="UniProtKB-UniPathway"/>
</dbReference>
<comment type="function">
    <text evidence="1">Involved in the catabolism of quinolinic acid (QA).</text>
</comment>
<comment type="catalytic activity">
    <reaction evidence="10">
        <text>nicotinate beta-D-ribonucleotide + CO2 + diphosphate = quinolinate + 5-phospho-alpha-D-ribose 1-diphosphate + 2 H(+)</text>
        <dbReference type="Rhea" id="RHEA:12733"/>
        <dbReference type="ChEBI" id="CHEBI:15378"/>
        <dbReference type="ChEBI" id="CHEBI:16526"/>
        <dbReference type="ChEBI" id="CHEBI:29959"/>
        <dbReference type="ChEBI" id="CHEBI:33019"/>
        <dbReference type="ChEBI" id="CHEBI:57502"/>
        <dbReference type="ChEBI" id="CHEBI:58017"/>
        <dbReference type="EC" id="2.4.2.19"/>
    </reaction>
</comment>
<dbReference type="InterPro" id="IPR022412">
    <property type="entry name" value="Quinolinate_PRibosylTrfase_N"/>
</dbReference>
<reference evidence="14" key="2">
    <citation type="journal article" date="2014" name="ISME J.">
        <title>Microbial stratification in low pH oxic and suboxic macroscopic growths along an acid mine drainage.</title>
        <authorList>
            <person name="Mendez-Garcia C."/>
            <person name="Mesa V."/>
            <person name="Sprenger R.R."/>
            <person name="Richter M."/>
            <person name="Diez M.S."/>
            <person name="Solano J."/>
            <person name="Bargiela R."/>
            <person name="Golyshina O.V."/>
            <person name="Manteca A."/>
            <person name="Ramos J.L."/>
            <person name="Gallego J.R."/>
            <person name="Llorente I."/>
            <person name="Martins Dos Santos V.A."/>
            <person name="Jensen O.N."/>
            <person name="Pelaez A.I."/>
            <person name="Sanchez J."/>
            <person name="Ferrer M."/>
        </authorList>
    </citation>
    <scope>NUCLEOTIDE SEQUENCE</scope>
</reference>
<evidence type="ECO:0000313" key="14">
    <source>
        <dbReference type="EMBL" id="EQD54362.1"/>
    </source>
</evidence>
<dbReference type="Pfam" id="PF01729">
    <property type="entry name" value="QRPTase_C"/>
    <property type="match status" value="1"/>
</dbReference>
<dbReference type="Pfam" id="PF02749">
    <property type="entry name" value="QRPTase_N"/>
    <property type="match status" value="1"/>
</dbReference>
<evidence type="ECO:0000256" key="5">
    <source>
        <dbReference type="ARBA" id="ARBA00011944"/>
    </source>
</evidence>
<evidence type="ECO:0000259" key="12">
    <source>
        <dbReference type="Pfam" id="PF01729"/>
    </source>
</evidence>
<dbReference type="NCBIfam" id="TIGR00078">
    <property type="entry name" value="nadC"/>
    <property type="match status" value="1"/>
</dbReference>
<evidence type="ECO:0000256" key="6">
    <source>
        <dbReference type="ARBA" id="ARBA00022642"/>
    </source>
</evidence>
<reference evidence="14" key="1">
    <citation type="submission" date="2013-08" db="EMBL/GenBank/DDBJ databases">
        <authorList>
            <person name="Mendez C."/>
            <person name="Richter M."/>
            <person name="Ferrer M."/>
            <person name="Sanchez J."/>
        </authorList>
    </citation>
    <scope>NUCLEOTIDE SEQUENCE</scope>
</reference>
<dbReference type="GO" id="GO:0005737">
    <property type="term" value="C:cytoplasm"/>
    <property type="evidence" value="ECO:0007669"/>
    <property type="project" value="TreeGrafter"/>
</dbReference>
<dbReference type="FunFam" id="3.90.1170.20:FF:000001">
    <property type="entry name" value="Nicotinate-nucleotide diphosphorylase (Carboxylating)"/>
    <property type="match status" value="1"/>
</dbReference>
<dbReference type="PANTHER" id="PTHR32179:SF3">
    <property type="entry name" value="NICOTINATE-NUCLEOTIDE PYROPHOSPHORYLASE [CARBOXYLATING]"/>
    <property type="match status" value="1"/>
</dbReference>